<evidence type="ECO:0000313" key="5">
    <source>
        <dbReference type="EMBL" id="KXN69861.1"/>
    </source>
</evidence>
<dbReference type="OMA" id="GPEYISF"/>
<keyword evidence="6" id="KW-1185">Reference proteome</keyword>
<dbReference type="Gene3D" id="3.30.390.80">
    <property type="entry name" value="DNA repair protein Rad52/59/22"/>
    <property type="match status" value="1"/>
</dbReference>
<organism evidence="5 6">
    <name type="scientific">Conidiobolus coronatus (strain ATCC 28846 / CBS 209.66 / NRRL 28638)</name>
    <name type="common">Delacroixia coronata</name>
    <dbReference type="NCBI Taxonomy" id="796925"/>
    <lineage>
        <taxon>Eukaryota</taxon>
        <taxon>Fungi</taxon>
        <taxon>Fungi incertae sedis</taxon>
        <taxon>Zoopagomycota</taxon>
        <taxon>Entomophthoromycotina</taxon>
        <taxon>Entomophthoromycetes</taxon>
        <taxon>Entomophthorales</taxon>
        <taxon>Ancylistaceae</taxon>
        <taxon>Conidiobolus</taxon>
    </lineage>
</organism>
<keyword evidence="2" id="KW-0227">DNA damage</keyword>
<dbReference type="GO" id="GO:0045002">
    <property type="term" value="P:double-strand break repair via single-strand annealing"/>
    <property type="evidence" value="ECO:0007669"/>
    <property type="project" value="TreeGrafter"/>
</dbReference>
<evidence type="ECO:0000313" key="6">
    <source>
        <dbReference type="Proteomes" id="UP000070444"/>
    </source>
</evidence>
<proteinExistence type="inferred from homology"/>
<protein>
    <submittedName>
        <fullName evidence="5">Rad52/22 double-strand break repair protein</fullName>
    </submittedName>
</protein>
<keyword evidence="3" id="KW-0233">DNA recombination</keyword>
<accession>A0A137P4J8</accession>
<gene>
    <name evidence="5" type="ORF">CONCODRAFT_40122</name>
</gene>
<dbReference type="AlphaFoldDB" id="A0A137P4J8"/>
<keyword evidence="4" id="KW-0234">DNA repair</keyword>
<reference evidence="5 6" key="1">
    <citation type="journal article" date="2015" name="Genome Biol. Evol.">
        <title>Phylogenomic analyses indicate that early fungi evolved digesting cell walls of algal ancestors of land plants.</title>
        <authorList>
            <person name="Chang Y."/>
            <person name="Wang S."/>
            <person name="Sekimoto S."/>
            <person name="Aerts A.L."/>
            <person name="Choi C."/>
            <person name="Clum A."/>
            <person name="LaButti K.M."/>
            <person name="Lindquist E.A."/>
            <person name="Yee Ngan C."/>
            <person name="Ohm R.A."/>
            <person name="Salamov A.A."/>
            <person name="Grigoriev I.V."/>
            <person name="Spatafora J.W."/>
            <person name="Berbee M.L."/>
        </authorList>
    </citation>
    <scope>NUCLEOTIDE SEQUENCE [LARGE SCALE GENOMIC DNA]</scope>
    <source>
        <strain evidence="5 6">NRRL 28638</strain>
    </source>
</reference>
<dbReference type="Proteomes" id="UP000070444">
    <property type="component" value="Unassembled WGS sequence"/>
</dbReference>
<dbReference type="FunFam" id="3.30.390.80:FF:000001">
    <property type="entry name" value="DNA repair protein RAD52 homolog"/>
    <property type="match status" value="1"/>
</dbReference>
<name>A0A137P4J8_CONC2</name>
<sequence length="171" mass="19196">MTNYSSFSTTSRFTAREPEQIADNLRGDFEPAHVSTRPGPGGSKLSYIEGWKVIEKANEIFNFDGWSSQIIKMETDYVDNIDGRWSVGINIVIRVSLVSGTYHEDVGFGSATNERSKGAALEKARKEASTDALKRALRLFGNNLGNCIYSKKYLQSLTKRVIIIYIIKLLY</sequence>
<evidence type="ECO:0000256" key="1">
    <source>
        <dbReference type="ARBA" id="ARBA00006638"/>
    </source>
</evidence>
<dbReference type="OrthoDB" id="206565at2759"/>
<dbReference type="GO" id="GO:0006312">
    <property type="term" value="P:mitotic recombination"/>
    <property type="evidence" value="ECO:0007669"/>
    <property type="project" value="TreeGrafter"/>
</dbReference>
<dbReference type="SUPFAM" id="SSF54768">
    <property type="entry name" value="dsRNA-binding domain-like"/>
    <property type="match status" value="1"/>
</dbReference>
<dbReference type="InterPro" id="IPR042525">
    <property type="entry name" value="Rad52_Rad59_Rad22_sf"/>
</dbReference>
<evidence type="ECO:0000256" key="4">
    <source>
        <dbReference type="ARBA" id="ARBA00023204"/>
    </source>
</evidence>
<dbReference type="Pfam" id="PF04098">
    <property type="entry name" value="Rad52_Rad22"/>
    <property type="match status" value="1"/>
</dbReference>
<dbReference type="InterPro" id="IPR041247">
    <property type="entry name" value="Rad52_fam"/>
</dbReference>
<dbReference type="STRING" id="796925.A0A137P4J8"/>
<comment type="similarity">
    <text evidence="1">Belongs to the RAD52 family.</text>
</comment>
<evidence type="ECO:0000256" key="3">
    <source>
        <dbReference type="ARBA" id="ARBA00023172"/>
    </source>
</evidence>
<dbReference type="PANTHER" id="PTHR12132">
    <property type="entry name" value="DNA REPAIR AND RECOMBINATION PROTEIN RAD52, RAD59"/>
    <property type="match status" value="1"/>
</dbReference>
<dbReference type="InterPro" id="IPR007232">
    <property type="entry name" value="Rad52_Rad59_Rad22"/>
</dbReference>
<dbReference type="PANTHER" id="PTHR12132:SF1">
    <property type="entry name" value="DNA REPAIR PROTEIN RAD52 HOMOLOG"/>
    <property type="match status" value="1"/>
</dbReference>
<dbReference type="GO" id="GO:0000724">
    <property type="term" value="P:double-strand break repair via homologous recombination"/>
    <property type="evidence" value="ECO:0007669"/>
    <property type="project" value="TreeGrafter"/>
</dbReference>
<dbReference type="GO" id="GO:0003697">
    <property type="term" value="F:single-stranded DNA binding"/>
    <property type="evidence" value="ECO:0007669"/>
    <property type="project" value="UniProtKB-ARBA"/>
</dbReference>
<dbReference type="GO" id="GO:0005634">
    <property type="term" value="C:nucleus"/>
    <property type="evidence" value="ECO:0007669"/>
    <property type="project" value="TreeGrafter"/>
</dbReference>
<dbReference type="EMBL" id="KQ964521">
    <property type="protein sequence ID" value="KXN69861.1"/>
    <property type="molecule type" value="Genomic_DNA"/>
</dbReference>
<evidence type="ECO:0000256" key="2">
    <source>
        <dbReference type="ARBA" id="ARBA00022763"/>
    </source>
</evidence>